<gene>
    <name evidence="2" type="ORF">QBC38DRAFT_355482</name>
</gene>
<keyword evidence="3" id="KW-1185">Reference proteome</keyword>
<name>A0AAN7BX17_9PEZI</name>
<dbReference type="InterPro" id="IPR000120">
    <property type="entry name" value="Amidase"/>
</dbReference>
<dbReference type="SUPFAM" id="SSF75304">
    <property type="entry name" value="Amidase signature (AS) enzymes"/>
    <property type="match status" value="1"/>
</dbReference>
<accession>A0AAN7BX17</accession>
<dbReference type="Gene3D" id="3.90.1300.10">
    <property type="entry name" value="Amidase signature (AS) domain"/>
    <property type="match status" value="1"/>
</dbReference>
<protein>
    <submittedName>
        <fullName evidence="2">Amidase signature domain-containing protein</fullName>
    </submittedName>
</protein>
<sequence length="600" mass="64861">MSERRFINHPGAKEAPAVALEYRPEPDNNPRLRGLPLVAASYVVANLETAQKYIWSNAKFGQPRHAPGLNENINWRIQPNVIPVGEAEQVTLPLDSEDLITPAPATLPGRFNSVADYHALYKSGTATPLDVAKALLPLIQRGPNESKYAVAWTQSNAEEVLAAAQASTERWASGKPLGILDGVPFGVKDDTKVAGYVSTMGMKVDKKFPYFNTAETETVWPALKMIEAGAIMMGKMNQHEIGMDTTGCNPSTGTATNWFNPEYFPGGSSSGAGSALSAGIVPITIGTDSGGSMRIPPSFCGVYGLKPTFNRTMSMSSSVCSTGPMTSTVSDLIIAYRVMSQTNPSDEAQSLLAQSVPPSISASSTKYIGICKPWIDRSDPEVLKVFYSTVDYLTTTLGYTPIDISLPYLREGQLAHAAICLSEAAVDAQARHPSDWLALLNHSNRILVSGGSHTPAVDYLKYSQIRQVIMSHLAWLWEKYPGMLVLTPTTPMVGWPINPADHQYGVTDGNNSIKNMTYCWYANMAGCPAVTVPGGYVDAPKGGEHNGGRLSVGVMAMGEWGEEERLLGWAREIKKMVDEGTGREKGSEWVDVIGLVKNEH</sequence>
<dbReference type="GO" id="GO:0003824">
    <property type="term" value="F:catalytic activity"/>
    <property type="evidence" value="ECO:0007669"/>
    <property type="project" value="InterPro"/>
</dbReference>
<dbReference type="AlphaFoldDB" id="A0AAN7BX17"/>
<dbReference type="PANTHER" id="PTHR11895:SF67">
    <property type="entry name" value="AMIDASE DOMAIN-CONTAINING PROTEIN"/>
    <property type="match status" value="1"/>
</dbReference>
<dbReference type="Proteomes" id="UP001301958">
    <property type="component" value="Unassembled WGS sequence"/>
</dbReference>
<dbReference type="InterPro" id="IPR036928">
    <property type="entry name" value="AS_sf"/>
</dbReference>
<feature type="domain" description="Amidase" evidence="1">
    <location>
        <begin position="152"/>
        <end position="567"/>
    </location>
</feature>
<reference evidence="2" key="1">
    <citation type="journal article" date="2023" name="Mol. Phylogenet. Evol.">
        <title>Genome-scale phylogeny and comparative genomics of the fungal order Sordariales.</title>
        <authorList>
            <person name="Hensen N."/>
            <person name="Bonometti L."/>
            <person name="Westerberg I."/>
            <person name="Brannstrom I.O."/>
            <person name="Guillou S."/>
            <person name="Cros-Aarteil S."/>
            <person name="Calhoun S."/>
            <person name="Haridas S."/>
            <person name="Kuo A."/>
            <person name="Mondo S."/>
            <person name="Pangilinan J."/>
            <person name="Riley R."/>
            <person name="LaButti K."/>
            <person name="Andreopoulos B."/>
            <person name="Lipzen A."/>
            <person name="Chen C."/>
            <person name="Yan M."/>
            <person name="Daum C."/>
            <person name="Ng V."/>
            <person name="Clum A."/>
            <person name="Steindorff A."/>
            <person name="Ohm R.A."/>
            <person name="Martin F."/>
            <person name="Silar P."/>
            <person name="Natvig D.O."/>
            <person name="Lalanne C."/>
            <person name="Gautier V."/>
            <person name="Ament-Velasquez S.L."/>
            <person name="Kruys A."/>
            <person name="Hutchinson M.I."/>
            <person name="Powell A.J."/>
            <person name="Barry K."/>
            <person name="Miller A.N."/>
            <person name="Grigoriev I.V."/>
            <person name="Debuchy R."/>
            <person name="Gladieux P."/>
            <person name="Hiltunen Thoren M."/>
            <person name="Johannesson H."/>
        </authorList>
    </citation>
    <scope>NUCLEOTIDE SEQUENCE</scope>
    <source>
        <strain evidence="2">CBS 990.96</strain>
    </source>
</reference>
<dbReference type="InterPro" id="IPR023631">
    <property type="entry name" value="Amidase_dom"/>
</dbReference>
<evidence type="ECO:0000313" key="3">
    <source>
        <dbReference type="Proteomes" id="UP001301958"/>
    </source>
</evidence>
<proteinExistence type="predicted"/>
<dbReference type="Pfam" id="PF01425">
    <property type="entry name" value="Amidase"/>
    <property type="match status" value="1"/>
</dbReference>
<evidence type="ECO:0000259" key="1">
    <source>
        <dbReference type="Pfam" id="PF01425"/>
    </source>
</evidence>
<dbReference type="EMBL" id="MU865294">
    <property type="protein sequence ID" value="KAK4231231.1"/>
    <property type="molecule type" value="Genomic_DNA"/>
</dbReference>
<organism evidence="2 3">
    <name type="scientific">Podospora fimiseda</name>
    <dbReference type="NCBI Taxonomy" id="252190"/>
    <lineage>
        <taxon>Eukaryota</taxon>
        <taxon>Fungi</taxon>
        <taxon>Dikarya</taxon>
        <taxon>Ascomycota</taxon>
        <taxon>Pezizomycotina</taxon>
        <taxon>Sordariomycetes</taxon>
        <taxon>Sordariomycetidae</taxon>
        <taxon>Sordariales</taxon>
        <taxon>Podosporaceae</taxon>
        <taxon>Podospora</taxon>
    </lineage>
</organism>
<reference evidence="2" key="2">
    <citation type="submission" date="2023-05" db="EMBL/GenBank/DDBJ databases">
        <authorList>
            <consortium name="Lawrence Berkeley National Laboratory"/>
            <person name="Steindorff A."/>
            <person name="Hensen N."/>
            <person name="Bonometti L."/>
            <person name="Westerberg I."/>
            <person name="Brannstrom I.O."/>
            <person name="Guillou S."/>
            <person name="Cros-Aarteil S."/>
            <person name="Calhoun S."/>
            <person name="Haridas S."/>
            <person name="Kuo A."/>
            <person name="Mondo S."/>
            <person name="Pangilinan J."/>
            <person name="Riley R."/>
            <person name="Labutti K."/>
            <person name="Andreopoulos B."/>
            <person name="Lipzen A."/>
            <person name="Chen C."/>
            <person name="Yanf M."/>
            <person name="Daum C."/>
            <person name="Ng V."/>
            <person name="Clum A."/>
            <person name="Ohm R."/>
            <person name="Martin F."/>
            <person name="Silar P."/>
            <person name="Natvig D."/>
            <person name="Lalanne C."/>
            <person name="Gautier V."/>
            <person name="Ament-Velasquez S.L."/>
            <person name="Kruys A."/>
            <person name="Hutchinson M.I."/>
            <person name="Powell A.J."/>
            <person name="Barry K."/>
            <person name="Miller A.N."/>
            <person name="Grigoriev I.V."/>
            <person name="Debuchy R."/>
            <person name="Gladieux P."/>
            <person name="Thoren M.H."/>
            <person name="Johannesson H."/>
        </authorList>
    </citation>
    <scope>NUCLEOTIDE SEQUENCE</scope>
    <source>
        <strain evidence="2">CBS 990.96</strain>
    </source>
</reference>
<evidence type="ECO:0000313" key="2">
    <source>
        <dbReference type="EMBL" id="KAK4231231.1"/>
    </source>
</evidence>
<dbReference type="PANTHER" id="PTHR11895">
    <property type="entry name" value="TRANSAMIDASE"/>
    <property type="match status" value="1"/>
</dbReference>
<comment type="caution">
    <text evidence="2">The sequence shown here is derived from an EMBL/GenBank/DDBJ whole genome shotgun (WGS) entry which is preliminary data.</text>
</comment>